<dbReference type="InterPro" id="IPR009057">
    <property type="entry name" value="Homeodomain-like_sf"/>
</dbReference>
<dbReference type="Proteomes" id="UP000289734">
    <property type="component" value="Unassembled WGS sequence"/>
</dbReference>
<dbReference type="Pfam" id="PF12833">
    <property type="entry name" value="HTH_18"/>
    <property type="match status" value="1"/>
</dbReference>
<dbReference type="InterPro" id="IPR018060">
    <property type="entry name" value="HTH_AraC"/>
</dbReference>
<evidence type="ECO:0000256" key="2">
    <source>
        <dbReference type="ARBA" id="ARBA00023125"/>
    </source>
</evidence>
<organism evidence="5 6">
    <name type="scientific">Flavobacterium piscinae</name>
    <dbReference type="NCBI Taxonomy" id="2506424"/>
    <lineage>
        <taxon>Bacteria</taxon>
        <taxon>Pseudomonadati</taxon>
        <taxon>Bacteroidota</taxon>
        <taxon>Flavobacteriia</taxon>
        <taxon>Flavobacteriales</taxon>
        <taxon>Flavobacteriaceae</taxon>
        <taxon>Flavobacterium</taxon>
    </lineage>
</organism>
<dbReference type="InterPro" id="IPR050204">
    <property type="entry name" value="AraC_XylS_family_regulators"/>
</dbReference>
<evidence type="ECO:0000256" key="1">
    <source>
        <dbReference type="ARBA" id="ARBA00023015"/>
    </source>
</evidence>
<keyword evidence="2" id="KW-0238">DNA-binding</keyword>
<protein>
    <submittedName>
        <fullName evidence="5">AraC family transcriptional regulator</fullName>
    </submittedName>
</protein>
<dbReference type="EMBL" id="SBKQ01000009">
    <property type="protein sequence ID" value="RXR31510.1"/>
    <property type="molecule type" value="Genomic_DNA"/>
</dbReference>
<dbReference type="PROSITE" id="PS00041">
    <property type="entry name" value="HTH_ARAC_FAMILY_1"/>
    <property type="match status" value="1"/>
</dbReference>
<dbReference type="OrthoDB" id="4480133at2"/>
<dbReference type="PANTHER" id="PTHR46796">
    <property type="entry name" value="HTH-TYPE TRANSCRIPTIONAL ACTIVATOR RHAS-RELATED"/>
    <property type="match status" value="1"/>
</dbReference>
<reference evidence="6" key="1">
    <citation type="submission" date="2019-01" db="EMBL/GenBank/DDBJ databases">
        <title>Cytophagaceae bacterium strain CAR-16.</title>
        <authorList>
            <person name="Chen W.-M."/>
        </authorList>
    </citation>
    <scope>NUCLEOTIDE SEQUENCE [LARGE SCALE GENOMIC DNA]</scope>
    <source>
        <strain evidence="6">ICH-30</strain>
    </source>
</reference>
<keyword evidence="3" id="KW-0804">Transcription</keyword>
<evidence type="ECO:0000256" key="3">
    <source>
        <dbReference type="ARBA" id="ARBA00023163"/>
    </source>
</evidence>
<gene>
    <name evidence="5" type="ORF">EQG68_09620</name>
</gene>
<name>A0A4Q1KPU7_9FLAO</name>
<accession>A0A4Q1KPU7</accession>
<sequence>MKNNLYHDPQHNAVRVSEFERFEGETTFQHVAAKFVVSGQETYYVNGKKFQVKQGEYIIGNNNLLSEVTIQSKTKGLCVDISTDIISEIIQDKFDNTDLEEFMITDKFLVNKYHAQHTGLGHSLHQVANSLLNETTPTLFTTELFYSIGEQIVHDQSLIFEQFSKLNYKKQEVQEEVFRNLLQSKYYIDAHYLDPIGLEELIQVACISKYAYIRLFKHTFSVTPYQYILQKRLQTAKERLLGGEKIAVVAIQMGFADTPTFSKAFKNYFGTAPAHLMK</sequence>
<dbReference type="AlphaFoldDB" id="A0A4Q1KPU7"/>
<evidence type="ECO:0000259" key="4">
    <source>
        <dbReference type="PROSITE" id="PS01124"/>
    </source>
</evidence>
<keyword evidence="6" id="KW-1185">Reference proteome</keyword>
<dbReference type="GO" id="GO:0043565">
    <property type="term" value="F:sequence-specific DNA binding"/>
    <property type="evidence" value="ECO:0007669"/>
    <property type="project" value="InterPro"/>
</dbReference>
<dbReference type="RefSeq" id="WP_129464676.1">
    <property type="nucleotide sequence ID" value="NZ_SBKQ01000009.1"/>
</dbReference>
<dbReference type="Gene3D" id="1.10.10.60">
    <property type="entry name" value="Homeodomain-like"/>
    <property type="match status" value="2"/>
</dbReference>
<dbReference type="PANTHER" id="PTHR46796:SF12">
    <property type="entry name" value="HTH-TYPE DNA-BINDING TRANSCRIPTIONAL ACTIVATOR EUTR"/>
    <property type="match status" value="1"/>
</dbReference>
<comment type="caution">
    <text evidence="5">The sequence shown here is derived from an EMBL/GenBank/DDBJ whole genome shotgun (WGS) entry which is preliminary data.</text>
</comment>
<dbReference type="SUPFAM" id="SSF46689">
    <property type="entry name" value="Homeodomain-like"/>
    <property type="match status" value="2"/>
</dbReference>
<evidence type="ECO:0000313" key="5">
    <source>
        <dbReference type="EMBL" id="RXR31510.1"/>
    </source>
</evidence>
<dbReference type="GO" id="GO:0003700">
    <property type="term" value="F:DNA-binding transcription factor activity"/>
    <property type="evidence" value="ECO:0007669"/>
    <property type="project" value="InterPro"/>
</dbReference>
<evidence type="ECO:0000313" key="6">
    <source>
        <dbReference type="Proteomes" id="UP000289734"/>
    </source>
</evidence>
<dbReference type="SMART" id="SM00342">
    <property type="entry name" value="HTH_ARAC"/>
    <property type="match status" value="1"/>
</dbReference>
<dbReference type="PROSITE" id="PS01124">
    <property type="entry name" value="HTH_ARAC_FAMILY_2"/>
    <property type="match status" value="1"/>
</dbReference>
<proteinExistence type="predicted"/>
<dbReference type="InterPro" id="IPR018062">
    <property type="entry name" value="HTH_AraC-typ_CS"/>
</dbReference>
<keyword evidence="1" id="KW-0805">Transcription regulation</keyword>
<feature type="domain" description="HTH araC/xylS-type" evidence="4">
    <location>
        <begin position="182"/>
        <end position="278"/>
    </location>
</feature>